<dbReference type="OrthoDB" id="10472650at2759"/>
<reference evidence="2" key="1">
    <citation type="submission" date="2021-01" db="EMBL/GenBank/DDBJ databases">
        <title>Adiantum capillus-veneris genome.</title>
        <authorList>
            <person name="Fang Y."/>
            <person name="Liao Q."/>
        </authorList>
    </citation>
    <scope>NUCLEOTIDE SEQUENCE</scope>
    <source>
        <strain evidence="2">H3</strain>
        <tissue evidence="2">Leaf</tissue>
    </source>
</reference>
<name>A0A9D4VAC7_ADICA</name>
<evidence type="ECO:0000256" key="1">
    <source>
        <dbReference type="SAM" id="MobiDB-lite"/>
    </source>
</evidence>
<evidence type="ECO:0000313" key="2">
    <source>
        <dbReference type="EMBL" id="KAI5082101.1"/>
    </source>
</evidence>
<dbReference type="AlphaFoldDB" id="A0A9D4VAC7"/>
<proteinExistence type="predicted"/>
<organism evidence="2 3">
    <name type="scientific">Adiantum capillus-veneris</name>
    <name type="common">Maidenhair fern</name>
    <dbReference type="NCBI Taxonomy" id="13818"/>
    <lineage>
        <taxon>Eukaryota</taxon>
        <taxon>Viridiplantae</taxon>
        <taxon>Streptophyta</taxon>
        <taxon>Embryophyta</taxon>
        <taxon>Tracheophyta</taxon>
        <taxon>Polypodiopsida</taxon>
        <taxon>Polypodiidae</taxon>
        <taxon>Polypodiales</taxon>
        <taxon>Pteridineae</taxon>
        <taxon>Pteridaceae</taxon>
        <taxon>Vittarioideae</taxon>
        <taxon>Adiantum</taxon>
    </lineage>
</organism>
<accession>A0A9D4VAC7</accession>
<feature type="region of interest" description="Disordered" evidence="1">
    <location>
        <begin position="68"/>
        <end position="87"/>
    </location>
</feature>
<feature type="compositionally biased region" description="Low complexity" evidence="1">
    <location>
        <begin position="78"/>
        <end position="87"/>
    </location>
</feature>
<gene>
    <name evidence="2" type="ORF">GOP47_0001844</name>
</gene>
<feature type="region of interest" description="Disordered" evidence="1">
    <location>
        <begin position="1"/>
        <end position="49"/>
    </location>
</feature>
<dbReference type="EMBL" id="JABFUD020000003">
    <property type="protein sequence ID" value="KAI5082101.1"/>
    <property type="molecule type" value="Genomic_DNA"/>
</dbReference>
<sequence>MEELQSCTRPMLQLGAGCTAPPPTPVRRAEPADSGDADDDIFWSSPPSSTPPFYSAIDFVDEVGTQCSSSGGLMCQNSPSSSSTTPSRAELDELALYLMQQSLLSTPTLLASPSLRRRQKQGFSPDKGTNGGATDKSSRTEQESQRLVVSGRPATYSYSMEGFCEENKTGVQKACEEDGAFYVRITDFGKASLVNVDHFFKQCPSMNGMCLIGSLPPLAISELLTSPEDKETITCWQEDGAFELLLELPFSLQDASTVEALTKADFREAMRMFANLLVGISKELLKFLLEDVSGETRNNLRGQFLNPLLYIYKDGSQEPRRSRGDDNVVLSIISHGNPNPQGHNEKESLLAILGSQMQGWSQGSDLRFGDNFKSYKNQEFLIKSFT</sequence>
<comment type="caution">
    <text evidence="2">The sequence shown here is derived from an EMBL/GenBank/DDBJ whole genome shotgun (WGS) entry which is preliminary data.</text>
</comment>
<evidence type="ECO:0000313" key="3">
    <source>
        <dbReference type="Proteomes" id="UP000886520"/>
    </source>
</evidence>
<protein>
    <submittedName>
        <fullName evidence="2">Uncharacterized protein</fullName>
    </submittedName>
</protein>
<keyword evidence="3" id="KW-1185">Reference proteome</keyword>
<feature type="region of interest" description="Disordered" evidence="1">
    <location>
        <begin position="109"/>
        <end position="149"/>
    </location>
</feature>
<dbReference type="Proteomes" id="UP000886520">
    <property type="component" value="Chromosome 2"/>
</dbReference>
<feature type="compositionally biased region" description="Polar residues" evidence="1">
    <location>
        <begin position="68"/>
        <end position="77"/>
    </location>
</feature>